<comment type="caution">
    <text evidence="3">The sequence shown here is derived from an EMBL/GenBank/DDBJ whole genome shotgun (WGS) entry which is preliminary data.</text>
</comment>
<comment type="similarity">
    <text evidence="1 2">Belongs to the CutC family.</text>
</comment>
<dbReference type="SUPFAM" id="SSF110395">
    <property type="entry name" value="CutC-like"/>
    <property type="match status" value="1"/>
</dbReference>
<comment type="subcellular location">
    <subcellularLocation>
        <location evidence="2">Cytoplasm</location>
    </subcellularLocation>
</comment>
<dbReference type="PANTHER" id="PTHR12598">
    <property type="entry name" value="COPPER HOMEOSTASIS PROTEIN CUTC"/>
    <property type="match status" value="1"/>
</dbReference>
<accession>A0ABU8H0V0</accession>
<keyword evidence="2" id="KW-0963">Cytoplasm</keyword>
<evidence type="ECO:0000256" key="1">
    <source>
        <dbReference type="ARBA" id="ARBA00007768"/>
    </source>
</evidence>
<dbReference type="EMBL" id="JBBBDM010000002">
    <property type="protein sequence ID" value="MEI5686615.1"/>
    <property type="molecule type" value="Genomic_DNA"/>
</dbReference>
<dbReference type="PANTHER" id="PTHR12598:SF0">
    <property type="entry name" value="COPPER HOMEOSTASIS PROTEIN CUTC HOMOLOG"/>
    <property type="match status" value="1"/>
</dbReference>
<keyword evidence="4" id="KW-1185">Reference proteome</keyword>
<dbReference type="InterPro" id="IPR005627">
    <property type="entry name" value="CutC-like"/>
</dbReference>
<name>A0ABU8H0V0_9SPHN</name>
<evidence type="ECO:0000313" key="3">
    <source>
        <dbReference type="EMBL" id="MEI5686615.1"/>
    </source>
</evidence>
<organism evidence="3 4">
    <name type="scientific">Sphingomonas kyungheensis</name>
    <dbReference type="NCBI Taxonomy" id="1069987"/>
    <lineage>
        <taxon>Bacteria</taxon>
        <taxon>Pseudomonadati</taxon>
        <taxon>Pseudomonadota</taxon>
        <taxon>Alphaproteobacteria</taxon>
        <taxon>Sphingomonadales</taxon>
        <taxon>Sphingomonadaceae</taxon>
        <taxon>Sphingomonas</taxon>
    </lineage>
</organism>
<dbReference type="Pfam" id="PF03932">
    <property type="entry name" value="CutC"/>
    <property type="match status" value="1"/>
</dbReference>
<reference evidence="3 4" key="1">
    <citation type="journal article" date="2013" name="Int. J. Syst. Evol. Microbiol.">
        <title>Sphingomonas kyungheensis sp. nov., a bacterium with ginsenoside-converting activity isolated from soil of a ginseng field.</title>
        <authorList>
            <person name="Son H.M."/>
            <person name="Yang J.E."/>
            <person name="Park Y."/>
            <person name="Han C.K."/>
            <person name="Kim S.G."/>
            <person name="Kook M."/>
            <person name="Yi T.H."/>
        </authorList>
    </citation>
    <scope>NUCLEOTIDE SEQUENCE [LARGE SCALE GENOMIC DNA]</scope>
    <source>
        <strain evidence="3 4">LMG 26582</strain>
    </source>
</reference>
<proteinExistence type="inferred from homology"/>
<dbReference type="Proteomes" id="UP001367771">
    <property type="component" value="Unassembled WGS sequence"/>
</dbReference>
<comment type="caution">
    <text evidence="2">Once thought to be involved in copper homeostasis, experiments in E.coli have shown this is not the case.</text>
</comment>
<gene>
    <name evidence="2" type="primary">cutC</name>
    <name evidence="3" type="ORF">V8201_05920</name>
</gene>
<dbReference type="InterPro" id="IPR036822">
    <property type="entry name" value="CutC-like_dom_sf"/>
</dbReference>
<dbReference type="HAMAP" id="MF_00795">
    <property type="entry name" value="CutC"/>
    <property type="match status" value="1"/>
</dbReference>
<evidence type="ECO:0000256" key="2">
    <source>
        <dbReference type="HAMAP-Rule" id="MF_00795"/>
    </source>
</evidence>
<dbReference type="RefSeq" id="WP_336544719.1">
    <property type="nucleotide sequence ID" value="NZ_JBBBDM010000002.1"/>
</dbReference>
<protein>
    <recommendedName>
        <fullName evidence="2">PF03932 family protein CutC</fullName>
    </recommendedName>
</protein>
<dbReference type="Gene3D" id="3.20.20.380">
    <property type="entry name" value="Copper homeostasis (CutC) domain"/>
    <property type="match status" value="1"/>
</dbReference>
<sequence length="261" mass="25670">MTMQANRHDTSDTAPRITLEICVETVAGAAAAITGGCDRIELCAALALGGLTPSAGLVAAVLDVARPAGVAVRAMVRPQPGGFTYDATTLALAQREAAALVAAGVDGLVFGATREGALDTAALAGVRDALPATVGMTLHRAIDVVDDPVAAVDTAVALGFDHILTSGGAASAPAGAATIARMVARAAGRCTVMAGAGVAPGNVAALIAATGVRAVHGSASTAAAPASAERIDFGPPPRITSARVVAQLRQVIDDQSNLGQL</sequence>
<evidence type="ECO:0000313" key="4">
    <source>
        <dbReference type="Proteomes" id="UP001367771"/>
    </source>
</evidence>